<gene>
    <name evidence="3" type="ORF">GCM10007036_17430</name>
</gene>
<dbReference type="AlphaFoldDB" id="A0A917MGQ7"/>
<evidence type="ECO:0000256" key="1">
    <source>
        <dbReference type="SAM" id="MobiDB-lite"/>
    </source>
</evidence>
<dbReference type="InterPro" id="IPR007484">
    <property type="entry name" value="Peptidase_M28"/>
</dbReference>
<dbReference type="Proteomes" id="UP000603912">
    <property type="component" value="Unassembled WGS sequence"/>
</dbReference>
<comment type="caution">
    <text evidence="3">The sequence shown here is derived from an EMBL/GenBank/DDBJ whole genome shotgun (WGS) entry which is preliminary data.</text>
</comment>
<protein>
    <recommendedName>
        <fullName evidence="2">Peptidase M28 domain-containing protein</fullName>
    </recommendedName>
</protein>
<dbReference type="PANTHER" id="PTHR10404:SF46">
    <property type="entry name" value="VACUOLAR PROTEIN SORTING-ASSOCIATED PROTEIN 70"/>
    <property type="match status" value="1"/>
</dbReference>
<reference evidence="3" key="2">
    <citation type="submission" date="2020-09" db="EMBL/GenBank/DDBJ databases">
        <authorList>
            <person name="Sun Q."/>
            <person name="Zhou Y."/>
        </authorList>
    </citation>
    <scope>NUCLEOTIDE SEQUENCE</scope>
    <source>
        <strain evidence="3">CGMCC 1.12214</strain>
    </source>
</reference>
<dbReference type="Pfam" id="PF04389">
    <property type="entry name" value="Peptidase_M28"/>
    <property type="match status" value="1"/>
</dbReference>
<evidence type="ECO:0000259" key="2">
    <source>
        <dbReference type="Pfam" id="PF04389"/>
    </source>
</evidence>
<dbReference type="Gene3D" id="3.50.30.30">
    <property type="match status" value="1"/>
</dbReference>
<reference evidence="3" key="1">
    <citation type="journal article" date="2014" name="Int. J. Syst. Evol. Microbiol.">
        <title>Complete genome sequence of Corynebacterium casei LMG S-19264T (=DSM 44701T), isolated from a smear-ripened cheese.</title>
        <authorList>
            <consortium name="US DOE Joint Genome Institute (JGI-PGF)"/>
            <person name="Walter F."/>
            <person name="Albersmeier A."/>
            <person name="Kalinowski J."/>
            <person name="Ruckert C."/>
        </authorList>
    </citation>
    <scope>NUCLEOTIDE SEQUENCE</scope>
    <source>
        <strain evidence="3">CGMCC 1.12214</strain>
    </source>
</reference>
<dbReference type="RefSeq" id="WP_244643683.1">
    <property type="nucleotide sequence ID" value="NZ_BMES01000001.1"/>
</dbReference>
<feature type="domain" description="Peptidase M28" evidence="2">
    <location>
        <begin position="226"/>
        <end position="409"/>
    </location>
</feature>
<keyword evidence="4" id="KW-1185">Reference proteome</keyword>
<organism evidence="3 4">
    <name type="scientific">Alsobacter metallidurans</name>
    <dbReference type="NCBI Taxonomy" id="340221"/>
    <lineage>
        <taxon>Bacteria</taxon>
        <taxon>Pseudomonadati</taxon>
        <taxon>Pseudomonadota</taxon>
        <taxon>Alphaproteobacteria</taxon>
        <taxon>Hyphomicrobiales</taxon>
        <taxon>Alsobacteraceae</taxon>
        <taxon>Alsobacter</taxon>
    </lineage>
</organism>
<dbReference type="SUPFAM" id="SSF53187">
    <property type="entry name" value="Zn-dependent exopeptidases"/>
    <property type="match status" value="1"/>
</dbReference>
<evidence type="ECO:0000313" key="4">
    <source>
        <dbReference type="Proteomes" id="UP000603912"/>
    </source>
</evidence>
<dbReference type="SUPFAM" id="SSF52025">
    <property type="entry name" value="PA domain"/>
    <property type="match status" value="1"/>
</dbReference>
<dbReference type="PANTHER" id="PTHR10404">
    <property type="entry name" value="N-ACETYLATED-ALPHA-LINKED ACIDIC DIPEPTIDASE"/>
    <property type="match status" value="1"/>
</dbReference>
<accession>A0A917MGQ7</accession>
<feature type="region of interest" description="Disordered" evidence="1">
    <location>
        <begin position="501"/>
        <end position="533"/>
    </location>
</feature>
<name>A0A917MGQ7_9HYPH</name>
<dbReference type="Gene3D" id="3.40.630.10">
    <property type="entry name" value="Zn peptidases"/>
    <property type="match status" value="1"/>
</dbReference>
<dbReference type="EMBL" id="BMES01000001">
    <property type="protein sequence ID" value="GGH16602.1"/>
    <property type="molecule type" value="Genomic_DNA"/>
</dbReference>
<dbReference type="InterPro" id="IPR039373">
    <property type="entry name" value="Peptidase_M28B"/>
</dbReference>
<dbReference type="InterPro" id="IPR046450">
    <property type="entry name" value="PA_dom_sf"/>
</dbReference>
<dbReference type="GO" id="GO:0004180">
    <property type="term" value="F:carboxypeptidase activity"/>
    <property type="evidence" value="ECO:0007669"/>
    <property type="project" value="TreeGrafter"/>
</dbReference>
<proteinExistence type="predicted"/>
<sequence>MNGLLDAVAAEVDRDRLMAHVAEFAKRVKLSGTPEELESFGYLENTMRGYGFRTRLLSHDAYISLPGAASLAVDGRAIRCITHSMSDPTGPGGRTAAVVHVGEGSEAEIAGKDVAGKIVLVDGIAVEDVARYASEAGAIGEIHISPTEQTYEMCISPVWGSPSHLTRAKLPRTAVVTVSRDDGAALRQRCLAGETVVATITSAVDTGWRKTPLLVCDMDGPAGADAPFVLFSGHHDTWHYGVMDNGSANATMLEAARVLAERRADWRRGLRVCFWSGHSHGRYSGSAWYADENWIELERSCAAHVNVDSTGAIGATVLTDAGVIDELTGLAREAIAAETGQVHKGGRQGRAADQSFWGVGVPSMFGSLSHQPPGPVKMLVALGWWWHTPEDLADKIDPDHLVRDTRIALRCLWALQADPVLPLDYTQTADALARELDAIAAGAEGFDIEALRQATAALKAAASAVNAAALEAGDAQARRLDAALMRASRALVPLNYTSGERFRHDPAMPQPPWPSLQPLRDLADADPGSDERRFREVEARAARNRALHAIGLATETLTQALSQSGAPQ</sequence>
<evidence type="ECO:0000313" key="3">
    <source>
        <dbReference type="EMBL" id="GGH16602.1"/>
    </source>
</evidence>